<dbReference type="EMBL" id="PIUM01000018">
    <property type="protein sequence ID" value="PKU23639.1"/>
    <property type="molecule type" value="Genomic_DNA"/>
</dbReference>
<feature type="compositionally biased region" description="Basic and acidic residues" evidence="1">
    <location>
        <begin position="51"/>
        <end position="71"/>
    </location>
</feature>
<dbReference type="AlphaFoldDB" id="A0A2N3PTA9"/>
<accession>A0A2N3PTA9</accession>
<feature type="region of interest" description="Disordered" evidence="1">
    <location>
        <begin position="26"/>
        <end position="81"/>
    </location>
</feature>
<sequence length="99" mass="10276">MAEPNEAVPNEVAPGEVVPGNVEVNEVAPSNVEPSAVVSSDVVPGDQVVSESEKPSVKDKLSKAPAKDLPARTKGGKKGGQIEVNKDGYVVAINGRRIF</sequence>
<evidence type="ECO:0000313" key="3">
    <source>
        <dbReference type="Proteomes" id="UP000233293"/>
    </source>
</evidence>
<comment type="caution">
    <text evidence="2">The sequence shown here is derived from an EMBL/GenBank/DDBJ whole genome shotgun (WGS) entry which is preliminary data.</text>
</comment>
<name>A0A2N3PTA9_9PROT</name>
<keyword evidence="3" id="KW-1185">Reference proteome</keyword>
<protein>
    <submittedName>
        <fullName evidence="2">Uncharacterized protein</fullName>
    </submittedName>
</protein>
<dbReference type="Proteomes" id="UP000233293">
    <property type="component" value="Unassembled WGS sequence"/>
</dbReference>
<evidence type="ECO:0000313" key="2">
    <source>
        <dbReference type="EMBL" id="PKU23639.1"/>
    </source>
</evidence>
<gene>
    <name evidence="2" type="ORF">CWS72_15285</name>
</gene>
<organism evidence="2 3">
    <name type="scientific">Telmatospirillum siberiense</name>
    <dbReference type="NCBI Taxonomy" id="382514"/>
    <lineage>
        <taxon>Bacteria</taxon>
        <taxon>Pseudomonadati</taxon>
        <taxon>Pseudomonadota</taxon>
        <taxon>Alphaproteobacteria</taxon>
        <taxon>Rhodospirillales</taxon>
        <taxon>Rhodospirillaceae</taxon>
        <taxon>Telmatospirillum</taxon>
    </lineage>
</organism>
<evidence type="ECO:0000256" key="1">
    <source>
        <dbReference type="SAM" id="MobiDB-lite"/>
    </source>
</evidence>
<proteinExistence type="predicted"/>
<reference evidence="3" key="1">
    <citation type="submission" date="2017-12" db="EMBL/GenBank/DDBJ databases">
        <title>Draft genome sequence of Telmatospirillum siberiense 26-4b1T, an acidotolerant peatland alphaproteobacterium potentially involved in sulfur cycling.</title>
        <authorList>
            <person name="Hausmann B."/>
            <person name="Pjevac P."/>
            <person name="Schreck K."/>
            <person name="Herbold C.W."/>
            <person name="Daims H."/>
            <person name="Wagner M."/>
            <person name="Pester M."/>
            <person name="Loy A."/>
        </authorList>
    </citation>
    <scope>NUCLEOTIDE SEQUENCE [LARGE SCALE GENOMIC DNA]</scope>
    <source>
        <strain evidence="3">26-4b1</strain>
    </source>
</reference>